<sequence length="96" mass="10472">MSQGNQTTLKQFVIAGFPGLYPAYYDLVASLFFLVYVSTVAGNSLPVVPFVIECHLQKLMYIMMLSLAFSDIRFSTMTLSPPGTGFPSMSASSRSS</sequence>
<dbReference type="GO" id="GO:0004930">
    <property type="term" value="F:G protein-coupled receptor activity"/>
    <property type="evidence" value="ECO:0007669"/>
    <property type="project" value="UniProtKB-KW"/>
</dbReference>
<dbReference type="InterPro" id="IPR050939">
    <property type="entry name" value="Olfactory_GPCR1"/>
</dbReference>
<evidence type="ECO:0000313" key="7">
    <source>
        <dbReference type="EMBL" id="KAJ8412458.1"/>
    </source>
</evidence>
<comment type="caution">
    <text evidence="7">The sequence shown here is derived from an EMBL/GenBank/DDBJ whole genome shotgun (WGS) entry which is preliminary data.</text>
</comment>
<dbReference type="GO" id="GO:0005886">
    <property type="term" value="C:plasma membrane"/>
    <property type="evidence" value="ECO:0007669"/>
    <property type="project" value="UniProtKB-SubCell"/>
</dbReference>
<dbReference type="EMBL" id="JAINUG010000019">
    <property type="protein sequence ID" value="KAJ8412458.1"/>
    <property type="molecule type" value="Genomic_DNA"/>
</dbReference>
<name>A0AAD7T1T4_9TELE</name>
<dbReference type="Proteomes" id="UP001221898">
    <property type="component" value="Unassembled WGS sequence"/>
</dbReference>
<proteinExistence type="predicted"/>
<evidence type="ECO:0000256" key="1">
    <source>
        <dbReference type="ARBA" id="ARBA00004651"/>
    </source>
</evidence>
<organism evidence="7 8">
    <name type="scientific">Aldrovandia affinis</name>
    <dbReference type="NCBI Taxonomy" id="143900"/>
    <lineage>
        <taxon>Eukaryota</taxon>
        <taxon>Metazoa</taxon>
        <taxon>Chordata</taxon>
        <taxon>Craniata</taxon>
        <taxon>Vertebrata</taxon>
        <taxon>Euteleostomi</taxon>
        <taxon>Actinopterygii</taxon>
        <taxon>Neopterygii</taxon>
        <taxon>Teleostei</taxon>
        <taxon>Notacanthiformes</taxon>
        <taxon>Halosauridae</taxon>
        <taxon>Aldrovandia</taxon>
    </lineage>
</organism>
<protein>
    <submittedName>
        <fullName evidence="7">Uncharacterized protein</fullName>
    </submittedName>
</protein>
<keyword evidence="4" id="KW-0552">Olfaction</keyword>
<evidence type="ECO:0000256" key="2">
    <source>
        <dbReference type="ARBA" id="ARBA00022475"/>
    </source>
</evidence>
<gene>
    <name evidence="7" type="ORF">AAFF_G00127940</name>
</gene>
<keyword evidence="6" id="KW-0675">Receptor</keyword>
<keyword evidence="8" id="KW-1185">Reference proteome</keyword>
<accession>A0AAD7T1T4</accession>
<keyword evidence="2" id="KW-0472">Membrane</keyword>
<evidence type="ECO:0000256" key="4">
    <source>
        <dbReference type="ARBA" id="ARBA00022725"/>
    </source>
</evidence>
<keyword evidence="5" id="KW-0297">G-protein coupled receptor</keyword>
<keyword evidence="5" id="KW-0807">Transducer</keyword>
<dbReference type="PANTHER" id="PTHR24242">
    <property type="entry name" value="G-PROTEIN COUPLED RECEPTOR"/>
    <property type="match status" value="1"/>
</dbReference>
<keyword evidence="2" id="KW-1003">Cell membrane</keyword>
<evidence type="ECO:0000256" key="3">
    <source>
        <dbReference type="ARBA" id="ARBA00022606"/>
    </source>
</evidence>
<dbReference type="Gene3D" id="1.20.1070.10">
    <property type="entry name" value="Rhodopsin 7-helix transmembrane proteins"/>
    <property type="match status" value="1"/>
</dbReference>
<dbReference type="AlphaFoldDB" id="A0AAD7T1T4"/>
<dbReference type="GO" id="GO:0007608">
    <property type="term" value="P:sensory perception of smell"/>
    <property type="evidence" value="ECO:0007669"/>
    <property type="project" value="UniProtKB-KW"/>
</dbReference>
<evidence type="ECO:0000256" key="6">
    <source>
        <dbReference type="ARBA" id="ARBA00023170"/>
    </source>
</evidence>
<evidence type="ECO:0000256" key="5">
    <source>
        <dbReference type="ARBA" id="ARBA00023040"/>
    </source>
</evidence>
<reference evidence="7" key="1">
    <citation type="journal article" date="2023" name="Science">
        <title>Genome structures resolve the early diversification of teleost fishes.</title>
        <authorList>
            <person name="Parey E."/>
            <person name="Louis A."/>
            <person name="Montfort J."/>
            <person name="Bouchez O."/>
            <person name="Roques C."/>
            <person name="Iampietro C."/>
            <person name="Lluch J."/>
            <person name="Castinel A."/>
            <person name="Donnadieu C."/>
            <person name="Desvignes T."/>
            <person name="Floi Bucao C."/>
            <person name="Jouanno E."/>
            <person name="Wen M."/>
            <person name="Mejri S."/>
            <person name="Dirks R."/>
            <person name="Jansen H."/>
            <person name="Henkel C."/>
            <person name="Chen W.J."/>
            <person name="Zahm M."/>
            <person name="Cabau C."/>
            <person name="Klopp C."/>
            <person name="Thompson A.W."/>
            <person name="Robinson-Rechavi M."/>
            <person name="Braasch I."/>
            <person name="Lecointre G."/>
            <person name="Bobe J."/>
            <person name="Postlethwait J.H."/>
            <person name="Berthelot C."/>
            <person name="Roest Crollius H."/>
            <person name="Guiguen Y."/>
        </authorList>
    </citation>
    <scope>NUCLEOTIDE SEQUENCE</scope>
    <source>
        <strain evidence="7">NC1722</strain>
    </source>
</reference>
<dbReference type="PANTHER" id="PTHR24242:SF359">
    <property type="entry name" value="ODORANT RECEPTOR-RELATED"/>
    <property type="match status" value="1"/>
</dbReference>
<evidence type="ECO:0000313" key="8">
    <source>
        <dbReference type="Proteomes" id="UP001221898"/>
    </source>
</evidence>
<dbReference type="SUPFAM" id="SSF81321">
    <property type="entry name" value="Family A G protein-coupled receptor-like"/>
    <property type="match status" value="1"/>
</dbReference>
<comment type="subcellular location">
    <subcellularLocation>
        <location evidence="1">Cell membrane</location>
        <topology evidence="1">Multi-pass membrane protein</topology>
    </subcellularLocation>
</comment>
<keyword evidence="3" id="KW-0716">Sensory transduction</keyword>